<evidence type="ECO:0000313" key="3">
    <source>
        <dbReference type="EMBL" id="NYE73584.1"/>
    </source>
</evidence>
<organism evidence="3 4">
    <name type="scientific">Microlunatus parietis</name>
    <dbReference type="NCBI Taxonomy" id="682979"/>
    <lineage>
        <taxon>Bacteria</taxon>
        <taxon>Bacillati</taxon>
        <taxon>Actinomycetota</taxon>
        <taxon>Actinomycetes</taxon>
        <taxon>Propionibacteriales</taxon>
        <taxon>Propionibacteriaceae</taxon>
        <taxon>Microlunatus</taxon>
    </lineage>
</organism>
<feature type="domain" description="DNA primase/polymerase bifunctional N-terminal" evidence="2">
    <location>
        <begin position="76"/>
        <end position="185"/>
    </location>
</feature>
<dbReference type="RefSeq" id="WP_179755188.1">
    <property type="nucleotide sequence ID" value="NZ_JACCBU010000001.1"/>
</dbReference>
<dbReference type="Gene3D" id="3.40.50.300">
    <property type="entry name" value="P-loop containing nucleotide triphosphate hydrolases"/>
    <property type="match status" value="1"/>
</dbReference>
<dbReference type="EMBL" id="JACCBU010000001">
    <property type="protein sequence ID" value="NYE73584.1"/>
    <property type="molecule type" value="Genomic_DNA"/>
</dbReference>
<reference evidence="3 4" key="1">
    <citation type="submission" date="2020-07" db="EMBL/GenBank/DDBJ databases">
        <title>Sequencing the genomes of 1000 actinobacteria strains.</title>
        <authorList>
            <person name="Klenk H.-P."/>
        </authorList>
    </citation>
    <scope>NUCLEOTIDE SEQUENCE [LARGE SCALE GENOMIC DNA]</scope>
    <source>
        <strain evidence="3 4">DSM 22083</strain>
    </source>
</reference>
<dbReference type="Proteomes" id="UP000569914">
    <property type="component" value="Unassembled WGS sequence"/>
</dbReference>
<dbReference type="InterPro" id="IPR015330">
    <property type="entry name" value="DNA_primase/pol_bifunc_N"/>
</dbReference>
<evidence type="ECO:0000259" key="2">
    <source>
        <dbReference type="Pfam" id="PF09250"/>
    </source>
</evidence>
<dbReference type="Pfam" id="PF09250">
    <property type="entry name" value="Prim-Pol"/>
    <property type="match status" value="1"/>
</dbReference>
<evidence type="ECO:0000313" key="4">
    <source>
        <dbReference type="Proteomes" id="UP000569914"/>
    </source>
</evidence>
<sequence length="739" mass="79685">MSEAATVPIGDDHESDAALEAVRELIKAGAPVFLARPAMRYRSWDPGGGDGGTGYRLPPGWQATEPDLSVLDRWQPGDALAMVGGVLFDVIDTDRQHDGEAARDQLRAAGLWPTTYGTVATPSGGLHEYVTPLGIGKDNGGAVGPGIDLVGGLPDGSGRGFVFLPPTSRLSKITGEVRRYRWTEPLVLGEGAGDDSGAALAERVRAARGRPVTPDQGHSGVSAVLSLPVSPAVSLSADQRTRARLYVEAAIKGIKAELAASAGWPEGHRDDHGRGWERMQADAALRLASLARADWNDLDLGAAKAAFMSAAPTSGRWTVRDVDQKWTSQARRATEARMPDLAELVIGDGVPVVTGDQVPIATLATADVQGEAGEDTAQDYETRVAREAARIRIRRDARRIVDAEDQPPAPPFDIGTLAEILARPEEPPARIDQLMPWEGSLLIAAQRKTGKSTLVLNIARSLITGEPLLGRFQVRPVSGTVALLNFEVSGTQVARWADEVGVPRDQLHLVNLRGRRNPFIEPEDLERLARELRGREVETLIVDPFGRAYPDTDQEHPGPVQRWLVQLDQFARADVGARDVILTTHTGWNGERTRGSSAQEDWADSILTMVKDDPPDGDGARYLRAIGRDVDLDEERLDYDSDSRQLTMSGAGGRRKARASEKVAAMIPVIERVVADSPGITTRYLRDAARRVAGEGCRNGDIDSAIKRAEELGNIRVESGGPGRPTHHYPVQEASPDVV</sequence>
<gene>
    <name evidence="3" type="ORF">BKA15_004913</name>
</gene>
<accession>A0A7Y9IB47</accession>
<name>A0A7Y9IB47_9ACTN</name>
<keyword evidence="4" id="KW-1185">Reference proteome</keyword>
<dbReference type="AlphaFoldDB" id="A0A7Y9IB47"/>
<dbReference type="Pfam" id="PF13481">
    <property type="entry name" value="AAA_25"/>
    <property type="match status" value="1"/>
</dbReference>
<comment type="caution">
    <text evidence="3">The sequence shown here is derived from an EMBL/GenBank/DDBJ whole genome shotgun (WGS) entry which is preliminary data.</text>
</comment>
<feature type="region of interest" description="Disordered" evidence="1">
    <location>
        <begin position="716"/>
        <end position="739"/>
    </location>
</feature>
<dbReference type="InterPro" id="IPR027417">
    <property type="entry name" value="P-loop_NTPase"/>
</dbReference>
<protein>
    <recommendedName>
        <fullName evidence="2">DNA primase/polymerase bifunctional N-terminal domain-containing protein</fullName>
    </recommendedName>
</protein>
<proteinExistence type="predicted"/>
<evidence type="ECO:0000256" key="1">
    <source>
        <dbReference type="SAM" id="MobiDB-lite"/>
    </source>
</evidence>
<dbReference type="SUPFAM" id="SSF56747">
    <property type="entry name" value="Prim-pol domain"/>
    <property type="match status" value="1"/>
</dbReference>
<dbReference type="SUPFAM" id="SSF52540">
    <property type="entry name" value="P-loop containing nucleoside triphosphate hydrolases"/>
    <property type="match status" value="1"/>
</dbReference>